<accession>A0A9P4SEA6</accession>
<protein>
    <submittedName>
        <fullName evidence="1">Uncharacterized protein</fullName>
    </submittedName>
</protein>
<dbReference type="SUPFAM" id="SSF51735">
    <property type="entry name" value="NAD(P)-binding Rossmann-fold domains"/>
    <property type="match status" value="1"/>
</dbReference>
<reference evidence="1" key="1">
    <citation type="journal article" date="2020" name="Stud. Mycol.">
        <title>101 Dothideomycetes genomes: a test case for predicting lifestyles and emergence of pathogens.</title>
        <authorList>
            <person name="Haridas S."/>
            <person name="Albert R."/>
            <person name="Binder M."/>
            <person name="Bloem J."/>
            <person name="Labutti K."/>
            <person name="Salamov A."/>
            <person name="Andreopoulos B."/>
            <person name="Baker S."/>
            <person name="Barry K."/>
            <person name="Bills G."/>
            <person name="Bluhm B."/>
            <person name="Cannon C."/>
            <person name="Castanera R."/>
            <person name="Culley D."/>
            <person name="Daum C."/>
            <person name="Ezra D."/>
            <person name="Gonzalez J."/>
            <person name="Henrissat B."/>
            <person name="Kuo A."/>
            <person name="Liang C."/>
            <person name="Lipzen A."/>
            <person name="Lutzoni F."/>
            <person name="Magnuson J."/>
            <person name="Mondo S."/>
            <person name="Nolan M."/>
            <person name="Ohm R."/>
            <person name="Pangilinan J."/>
            <person name="Park H.-J."/>
            <person name="Ramirez L."/>
            <person name="Alfaro M."/>
            <person name="Sun H."/>
            <person name="Tritt A."/>
            <person name="Yoshinaga Y."/>
            <person name="Zwiers L.-H."/>
            <person name="Turgeon B."/>
            <person name="Goodwin S."/>
            <person name="Spatafora J."/>
            <person name="Crous P."/>
            <person name="Grigoriev I."/>
        </authorList>
    </citation>
    <scope>NUCLEOTIDE SEQUENCE</scope>
    <source>
        <strain evidence="1">CBS 101060</strain>
    </source>
</reference>
<comment type="caution">
    <text evidence="1">The sequence shown here is derived from an EMBL/GenBank/DDBJ whole genome shotgun (WGS) entry which is preliminary data.</text>
</comment>
<proteinExistence type="predicted"/>
<dbReference type="AlphaFoldDB" id="A0A9P4SEA6"/>
<evidence type="ECO:0000313" key="2">
    <source>
        <dbReference type="Proteomes" id="UP000799429"/>
    </source>
</evidence>
<dbReference type="Proteomes" id="UP000799429">
    <property type="component" value="Unassembled WGS sequence"/>
</dbReference>
<organism evidence="1 2">
    <name type="scientific">Patellaria atrata CBS 101060</name>
    <dbReference type="NCBI Taxonomy" id="1346257"/>
    <lineage>
        <taxon>Eukaryota</taxon>
        <taxon>Fungi</taxon>
        <taxon>Dikarya</taxon>
        <taxon>Ascomycota</taxon>
        <taxon>Pezizomycotina</taxon>
        <taxon>Dothideomycetes</taxon>
        <taxon>Dothideomycetes incertae sedis</taxon>
        <taxon>Patellariales</taxon>
        <taxon>Patellariaceae</taxon>
        <taxon>Patellaria</taxon>
    </lineage>
</organism>
<dbReference type="OrthoDB" id="191139at2759"/>
<name>A0A9P4SEA6_9PEZI</name>
<evidence type="ECO:0000313" key="1">
    <source>
        <dbReference type="EMBL" id="KAF2840200.1"/>
    </source>
</evidence>
<sequence>MKQTAILADEMETTKSCTEPGSYSTAGPSAEEDVWKGPTWGETVQSFRTETASRKGQRLNFCYISRYKLTVSHPSYHRLCVPCGRLNIAGSNLSLPNALNLQGKVALITGARVNLGYHTALRVLRCGGSVIATTRYPQDAVQRYSIKPDFDLWKGRLRVIGAGFRHARDAIDLVSCTKKILRKWDCGLDILITNATQTSTDTVDEERKVLQNEKKLLLTGSRSSTLVRGNMYKARIRGERGPFERRFLR</sequence>
<dbReference type="EMBL" id="MU006093">
    <property type="protein sequence ID" value="KAF2840200.1"/>
    <property type="molecule type" value="Genomic_DNA"/>
</dbReference>
<dbReference type="InterPro" id="IPR036291">
    <property type="entry name" value="NAD(P)-bd_dom_sf"/>
</dbReference>
<keyword evidence="2" id="KW-1185">Reference proteome</keyword>
<gene>
    <name evidence="1" type="ORF">M501DRAFT_681142</name>
</gene>
<dbReference type="Gene3D" id="3.40.50.720">
    <property type="entry name" value="NAD(P)-binding Rossmann-like Domain"/>
    <property type="match status" value="1"/>
</dbReference>